<organism evidence="1 2">
    <name type="scientific">Rattus norvegicus</name>
    <name type="common">Rat</name>
    <dbReference type="NCBI Taxonomy" id="10116"/>
    <lineage>
        <taxon>Eukaryota</taxon>
        <taxon>Metazoa</taxon>
        <taxon>Chordata</taxon>
        <taxon>Craniata</taxon>
        <taxon>Vertebrata</taxon>
        <taxon>Euteleostomi</taxon>
        <taxon>Mammalia</taxon>
        <taxon>Eutheria</taxon>
        <taxon>Euarchontoglires</taxon>
        <taxon>Glires</taxon>
        <taxon>Rodentia</taxon>
        <taxon>Myomorpha</taxon>
        <taxon>Muroidea</taxon>
        <taxon>Muridae</taxon>
        <taxon>Murinae</taxon>
        <taxon>Rattus</taxon>
    </lineage>
</organism>
<name>A6HUA8_RAT</name>
<sequence length="66" mass="7665">MCGCLCEVNLEYSRESPRTGWLVICRLSFKFLRNVQIDFCGGQTSLLSRQQCIRAPHPYIYQNSFS</sequence>
<dbReference type="EMBL" id="CH473951">
    <property type="protein sequence ID" value="EDM02471.1"/>
    <property type="molecule type" value="Genomic_DNA"/>
</dbReference>
<accession>A6HUA8</accession>
<proteinExistence type="predicted"/>
<gene>
    <name evidence="1" type="ORF">rCG_36867</name>
</gene>
<protein>
    <submittedName>
        <fullName evidence="1">RCG36867</fullName>
    </submittedName>
</protein>
<reference evidence="1 2" key="1">
    <citation type="submission" date="2005-07" db="EMBL/GenBank/DDBJ databases">
        <authorList>
            <person name="Mural R.J."/>
            <person name="Li P.W."/>
            <person name="Adams M.D."/>
            <person name="Amanatides P.G."/>
            <person name="Baden-Tillson H."/>
            <person name="Barnstead M."/>
            <person name="Chin S.H."/>
            <person name="Dew I."/>
            <person name="Evans C.A."/>
            <person name="Ferriera S."/>
            <person name="Flanigan M."/>
            <person name="Fosler C."/>
            <person name="Glodek A."/>
            <person name="Gu Z."/>
            <person name="Holt R.A."/>
            <person name="Jennings D."/>
            <person name="Kraft C.L."/>
            <person name="Lu F."/>
            <person name="Nguyen T."/>
            <person name="Nusskern D.R."/>
            <person name="Pfannkoch C.M."/>
            <person name="Sitter C."/>
            <person name="Sutton G.G."/>
            <person name="Venter J.C."/>
            <person name="Wang Z."/>
            <person name="Woodage T."/>
            <person name="Zheng X.H."/>
            <person name="Zhong F."/>
        </authorList>
    </citation>
    <scope>NUCLEOTIDE SEQUENCE [LARGE SCALE GENOMIC DNA]</scope>
    <source>
        <strain>BN</strain>
        <strain evidence="2">Sprague-Dawley</strain>
    </source>
</reference>
<evidence type="ECO:0000313" key="2">
    <source>
        <dbReference type="Proteomes" id="UP000234681"/>
    </source>
</evidence>
<dbReference type="AlphaFoldDB" id="A6HUA8"/>
<dbReference type="Proteomes" id="UP000234681">
    <property type="component" value="Chromosome 15"/>
</dbReference>
<evidence type="ECO:0000313" key="1">
    <source>
        <dbReference type="EMBL" id="EDM02471.1"/>
    </source>
</evidence>